<feature type="binding site" evidence="10">
    <location>
        <position position="48"/>
    </location>
    <ligand>
        <name>ATP</name>
        <dbReference type="ChEBI" id="CHEBI:30616"/>
    </ligand>
</feature>
<evidence type="ECO:0000256" key="6">
    <source>
        <dbReference type="ARBA" id="ARBA00022741"/>
    </source>
</evidence>
<dbReference type="CDD" id="cd07834">
    <property type="entry name" value="STKc_MAPK"/>
    <property type="match status" value="1"/>
</dbReference>
<comment type="cofactor">
    <cofactor evidence="1 12">
        <name>Mg(2+)</name>
        <dbReference type="ChEBI" id="CHEBI:18420"/>
    </cofactor>
</comment>
<dbReference type="PANTHER" id="PTHR24055">
    <property type="entry name" value="MITOGEN-ACTIVATED PROTEIN KINASE"/>
    <property type="match status" value="1"/>
</dbReference>
<comment type="similarity">
    <text evidence="12">Belongs to the protein kinase superfamily. Ser/Thr protein kinase family. MAP kinase subfamily.</text>
</comment>
<evidence type="ECO:0000256" key="1">
    <source>
        <dbReference type="ARBA" id="ARBA00001946"/>
    </source>
</evidence>
<evidence type="ECO:0000256" key="3">
    <source>
        <dbReference type="ARBA" id="ARBA00022527"/>
    </source>
</evidence>
<comment type="catalytic activity">
    <reaction evidence="12">
        <text>L-threonyl-[protein] + ATP = O-phospho-L-threonyl-[protein] + ADP + H(+)</text>
        <dbReference type="Rhea" id="RHEA:46608"/>
        <dbReference type="Rhea" id="RHEA-COMP:11060"/>
        <dbReference type="Rhea" id="RHEA-COMP:11605"/>
        <dbReference type="ChEBI" id="CHEBI:15378"/>
        <dbReference type="ChEBI" id="CHEBI:30013"/>
        <dbReference type="ChEBI" id="CHEBI:30616"/>
        <dbReference type="ChEBI" id="CHEBI:61977"/>
        <dbReference type="ChEBI" id="CHEBI:456216"/>
        <dbReference type="EC" id="2.7.11.24"/>
    </reaction>
</comment>
<dbReference type="EMBL" id="HBFN01016957">
    <property type="protein sequence ID" value="CAD8796242.1"/>
    <property type="molecule type" value="Transcribed_RNA"/>
</dbReference>
<keyword evidence="5 12" id="KW-0808">Transferase</keyword>
<evidence type="ECO:0000256" key="9">
    <source>
        <dbReference type="ARBA" id="ARBA00023306"/>
    </source>
</evidence>
<evidence type="ECO:0000256" key="11">
    <source>
        <dbReference type="RuleBase" id="RU000304"/>
    </source>
</evidence>
<evidence type="ECO:0000259" key="13">
    <source>
        <dbReference type="PROSITE" id="PS50011"/>
    </source>
</evidence>
<keyword evidence="9" id="KW-0131">Cell cycle</keyword>
<evidence type="ECO:0000256" key="7">
    <source>
        <dbReference type="ARBA" id="ARBA00022777"/>
    </source>
</evidence>
<keyword evidence="4" id="KW-0597">Phosphoprotein</keyword>
<dbReference type="InterPro" id="IPR003527">
    <property type="entry name" value="MAP_kinase_CS"/>
</dbReference>
<dbReference type="Gene3D" id="3.30.200.20">
    <property type="entry name" value="Phosphorylase Kinase, domain 1"/>
    <property type="match status" value="1"/>
</dbReference>
<evidence type="ECO:0000313" key="14">
    <source>
        <dbReference type="EMBL" id="CAD8796242.1"/>
    </source>
</evidence>
<dbReference type="PRINTS" id="PR01770">
    <property type="entry name" value="ERK1ERK2MAPK"/>
</dbReference>
<dbReference type="InterPro" id="IPR050117">
    <property type="entry name" value="MAPK"/>
</dbReference>
<feature type="domain" description="Protein kinase" evidence="13">
    <location>
        <begin position="18"/>
        <end position="307"/>
    </location>
</feature>
<protein>
    <recommendedName>
        <fullName evidence="12">Mitogen-activated protein kinase</fullName>
        <ecNumber evidence="12">2.7.11.24</ecNumber>
    </recommendedName>
</protein>
<accession>A0A7S0VUQ5</accession>
<dbReference type="PROSITE" id="PS00107">
    <property type="entry name" value="PROTEIN_KINASE_ATP"/>
    <property type="match status" value="1"/>
</dbReference>
<dbReference type="EC" id="2.7.11.24" evidence="12"/>
<dbReference type="Gene3D" id="1.10.510.10">
    <property type="entry name" value="Transferase(Phosphotransferase) domain 1"/>
    <property type="match status" value="1"/>
</dbReference>
<keyword evidence="8 10" id="KW-0067">ATP-binding</keyword>
<dbReference type="GO" id="GO:0005524">
    <property type="term" value="F:ATP binding"/>
    <property type="evidence" value="ECO:0007669"/>
    <property type="project" value="UniProtKB-UniRule"/>
</dbReference>
<name>A0A7S0VUQ5_9CRYP</name>
<gene>
    <name evidence="14" type="ORF">HTEP1355_LOCUS9882</name>
</gene>
<sequence length="362" mass="41299">MGFTIEGQVFDLPARYVPLQNKLLGKGAYGHVCAVKNSENNERLAVKKVKNAFDDVIDAKRVLREIRLLCCFNHENVLSIKDLIMPPDASGVCEDVYIITELLDTDLSKVIYSPQPLIDDHCQYFLYQILRGLKYLHSARVLHRDLKPGNLLVNSNCDLKICDFGLARLDEDTNPSTMTAYVVTRWYRAPELLYLKNYSEAIDIWSVGCIFAEILGRKAFLQGKNYQDQLNVIFAAVGSPTDEDLQVVPNQEVRDYMKKLPKPSRLIPLSERFPKARPEAVDLLQKMLRFNPHKRLTAAECLSHPYLSEYHDPDDEPTADTTFEWEFENSELTRDQIRNYMQVEANKVAALLQAQKAAAPSS</sequence>
<organism evidence="14">
    <name type="scientific">Hemiselmis tepida</name>
    <dbReference type="NCBI Taxonomy" id="464990"/>
    <lineage>
        <taxon>Eukaryota</taxon>
        <taxon>Cryptophyceae</taxon>
        <taxon>Cryptomonadales</taxon>
        <taxon>Hemiselmidaceae</taxon>
        <taxon>Hemiselmis</taxon>
    </lineage>
</organism>
<evidence type="ECO:0000256" key="12">
    <source>
        <dbReference type="RuleBase" id="RU361165"/>
    </source>
</evidence>
<dbReference type="InterPro" id="IPR011009">
    <property type="entry name" value="Kinase-like_dom_sf"/>
</dbReference>
<keyword evidence="3 11" id="KW-0723">Serine/threonine-protein kinase</keyword>
<dbReference type="InterPro" id="IPR017441">
    <property type="entry name" value="Protein_kinase_ATP_BS"/>
</dbReference>
<comment type="similarity">
    <text evidence="2">Belongs to the protein kinase superfamily. CMGC Ser/Thr protein kinase family. MAP kinase subfamily.</text>
</comment>
<keyword evidence="12" id="KW-0460">Magnesium</keyword>
<dbReference type="PROSITE" id="PS00108">
    <property type="entry name" value="PROTEIN_KINASE_ST"/>
    <property type="match status" value="1"/>
</dbReference>
<comment type="activity regulation">
    <text evidence="12">Activated by threonine and tyrosine phosphorylation.</text>
</comment>
<dbReference type="PROSITE" id="PS01351">
    <property type="entry name" value="MAPK"/>
    <property type="match status" value="1"/>
</dbReference>
<evidence type="ECO:0000256" key="10">
    <source>
        <dbReference type="PROSITE-ProRule" id="PRU10141"/>
    </source>
</evidence>
<dbReference type="PROSITE" id="PS50011">
    <property type="entry name" value="PROTEIN_KINASE_DOM"/>
    <property type="match status" value="1"/>
</dbReference>
<evidence type="ECO:0000256" key="5">
    <source>
        <dbReference type="ARBA" id="ARBA00022679"/>
    </source>
</evidence>
<dbReference type="GO" id="GO:0004707">
    <property type="term" value="F:MAP kinase activity"/>
    <property type="evidence" value="ECO:0007669"/>
    <property type="project" value="UniProtKB-EC"/>
</dbReference>
<dbReference type="InterPro" id="IPR008349">
    <property type="entry name" value="MAPK_ERK1/2"/>
</dbReference>
<dbReference type="InterPro" id="IPR008271">
    <property type="entry name" value="Ser/Thr_kinase_AS"/>
</dbReference>
<evidence type="ECO:0000256" key="4">
    <source>
        <dbReference type="ARBA" id="ARBA00022553"/>
    </source>
</evidence>
<reference evidence="14" key="1">
    <citation type="submission" date="2021-01" db="EMBL/GenBank/DDBJ databases">
        <authorList>
            <person name="Corre E."/>
            <person name="Pelletier E."/>
            <person name="Niang G."/>
            <person name="Scheremetjew M."/>
            <person name="Finn R."/>
            <person name="Kale V."/>
            <person name="Holt S."/>
            <person name="Cochrane G."/>
            <person name="Meng A."/>
            <person name="Brown T."/>
            <person name="Cohen L."/>
        </authorList>
    </citation>
    <scope>NUCLEOTIDE SEQUENCE</scope>
    <source>
        <strain evidence="14">CCMP443</strain>
    </source>
</reference>
<evidence type="ECO:0000256" key="2">
    <source>
        <dbReference type="ARBA" id="ARBA00008832"/>
    </source>
</evidence>
<dbReference type="InterPro" id="IPR000719">
    <property type="entry name" value="Prot_kinase_dom"/>
</dbReference>
<keyword evidence="7 12" id="KW-0418">Kinase</keyword>
<dbReference type="FunFam" id="3.30.200.20:FF:000046">
    <property type="entry name" value="Mitogen-activated protein kinase"/>
    <property type="match status" value="1"/>
</dbReference>
<dbReference type="SMART" id="SM00220">
    <property type="entry name" value="S_TKc"/>
    <property type="match status" value="1"/>
</dbReference>
<dbReference type="FunFam" id="1.10.510.10:FF:000098">
    <property type="entry name" value="Mitogen-activated protein kinase 1"/>
    <property type="match status" value="1"/>
</dbReference>
<dbReference type="SUPFAM" id="SSF56112">
    <property type="entry name" value="Protein kinase-like (PK-like)"/>
    <property type="match status" value="1"/>
</dbReference>
<dbReference type="Pfam" id="PF00069">
    <property type="entry name" value="Pkinase"/>
    <property type="match status" value="1"/>
</dbReference>
<proteinExistence type="inferred from homology"/>
<dbReference type="AlphaFoldDB" id="A0A7S0VUQ5"/>
<keyword evidence="6 10" id="KW-0547">Nucleotide-binding</keyword>
<evidence type="ECO:0000256" key="8">
    <source>
        <dbReference type="ARBA" id="ARBA00022840"/>
    </source>
</evidence>